<evidence type="ECO:0000313" key="2">
    <source>
        <dbReference type="EMBL" id="CBJ28137.1"/>
    </source>
</evidence>
<evidence type="ECO:0000259" key="1">
    <source>
        <dbReference type="Pfam" id="PF03178"/>
    </source>
</evidence>
<sequence length="255" mass="28374">MLACVCPPSPSRWDPKTCTLELIGFHDPRVYVMSLSVIKHKFILVGDAYGSVQLVVWREEDHSLTALSKDHEDCQVFSAEYLIDEPGMAIVVADGRRNVKVLQYAPNATNSRGGTKLLCQSDFYLGSRVGKLTRRRTRGNLRDGARYCLLAGTLDGGLGAVLPVDERVFRRLYALQGIMSNALGHNGAANPRAYRLFDHGPTFRYETKQNMLDGSLLWRFVGLDAKTQHDLTRAIGTTVDRVMANLLDIDLASLF</sequence>
<feature type="domain" description="RSE1/DDB1/CPSF1 C-terminal" evidence="1">
    <location>
        <begin position="14"/>
        <end position="220"/>
    </location>
</feature>
<dbReference type="Pfam" id="PF03178">
    <property type="entry name" value="CPSF_A"/>
    <property type="match status" value="1"/>
</dbReference>
<dbReference type="Proteomes" id="UP000002630">
    <property type="component" value="Linkage Group LG10"/>
</dbReference>
<accession>D7G8W9</accession>
<dbReference type="GO" id="GO:0005634">
    <property type="term" value="C:nucleus"/>
    <property type="evidence" value="ECO:0007669"/>
    <property type="project" value="InterPro"/>
</dbReference>
<dbReference type="eggNOG" id="KOG1896">
    <property type="taxonomic scope" value="Eukaryota"/>
</dbReference>
<dbReference type="InterPro" id="IPR015943">
    <property type="entry name" value="WD40/YVTN_repeat-like_dom_sf"/>
</dbReference>
<gene>
    <name evidence="2" type="ORF">Esi_0092_0074</name>
</gene>
<dbReference type="EMBL" id="FN649160">
    <property type="protein sequence ID" value="CBJ28137.1"/>
    <property type="molecule type" value="Genomic_DNA"/>
</dbReference>
<name>D7G8W9_ECTSI</name>
<dbReference type="AlphaFoldDB" id="D7G8W9"/>
<dbReference type="InterPro" id="IPR004871">
    <property type="entry name" value="RSE1/DDB1/CPSF1_C"/>
</dbReference>
<dbReference type="PANTHER" id="PTHR10644">
    <property type="entry name" value="DNA REPAIR/RNA PROCESSING CPSF FAMILY"/>
    <property type="match status" value="1"/>
</dbReference>
<dbReference type="InterPro" id="IPR050358">
    <property type="entry name" value="RSE1/DDB1/CFT1"/>
</dbReference>
<dbReference type="STRING" id="2880.D7G8W9"/>
<dbReference type="OMA" id="IDEPGMA"/>
<evidence type="ECO:0000313" key="3">
    <source>
        <dbReference type="Proteomes" id="UP000002630"/>
    </source>
</evidence>
<dbReference type="GO" id="GO:0003676">
    <property type="term" value="F:nucleic acid binding"/>
    <property type="evidence" value="ECO:0007669"/>
    <property type="project" value="InterPro"/>
</dbReference>
<protein>
    <recommendedName>
        <fullName evidence="1">RSE1/DDB1/CPSF1 C-terminal domain-containing protein</fullName>
    </recommendedName>
</protein>
<dbReference type="OrthoDB" id="6109at2759"/>
<proteinExistence type="predicted"/>
<dbReference type="InParanoid" id="D7G8W9"/>
<keyword evidence="3" id="KW-1185">Reference proteome</keyword>
<reference evidence="2 3" key="1">
    <citation type="journal article" date="2010" name="Nature">
        <title>The Ectocarpus genome and the independent evolution of multicellularity in brown algae.</title>
        <authorList>
            <person name="Cock J.M."/>
            <person name="Sterck L."/>
            <person name="Rouze P."/>
            <person name="Scornet D."/>
            <person name="Allen A.E."/>
            <person name="Amoutzias G."/>
            <person name="Anthouard V."/>
            <person name="Artiguenave F."/>
            <person name="Aury J.M."/>
            <person name="Badger J.H."/>
            <person name="Beszteri B."/>
            <person name="Billiau K."/>
            <person name="Bonnet E."/>
            <person name="Bothwell J.H."/>
            <person name="Bowler C."/>
            <person name="Boyen C."/>
            <person name="Brownlee C."/>
            <person name="Carrano C.J."/>
            <person name="Charrier B."/>
            <person name="Cho G.Y."/>
            <person name="Coelho S.M."/>
            <person name="Collen J."/>
            <person name="Corre E."/>
            <person name="Da Silva C."/>
            <person name="Delage L."/>
            <person name="Delaroque N."/>
            <person name="Dittami S.M."/>
            <person name="Doulbeau S."/>
            <person name="Elias M."/>
            <person name="Farnham G."/>
            <person name="Gachon C.M."/>
            <person name="Gschloessl B."/>
            <person name="Heesch S."/>
            <person name="Jabbari K."/>
            <person name="Jubin C."/>
            <person name="Kawai H."/>
            <person name="Kimura K."/>
            <person name="Kloareg B."/>
            <person name="Kupper F.C."/>
            <person name="Lang D."/>
            <person name="Le Bail A."/>
            <person name="Leblanc C."/>
            <person name="Lerouge P."/>
            <person name="Lohr M."/>
            <person name="Lopez P.J."/>
            <person name="Martens C."/>
            <person name="Maumus F."/>
            <person name="Michel G."/>
            <person name="Miranda-Saavedra D."/>
            <person name="Morales J."/>
            <person name="Moreau H."/>
            <person name="Motomura T."/>
            <person name="Nagasato C."/>
            <person name="Napoli C.A."/>
            <person name="Nelson D.R."/>
            <person name="Nyvall-Collen P."/>
            <person name="Peters A.F."/>
            <person name="Pommier C."/>
            <person name="Potin P."/>
            <person name="Poulain J."/>
            <person name="Quesneville H."/>
            <person name="Read B."/>
            <person name="Rensing S.A."/>
            <person name="Ritter A."/>
            <person name="Rousvoal S."/>
            <person name="Samanta M."/>
            <person name="Samson G."/>
            <person name="Schroeder D.C."/>
            <person name="Segurens B."/>
            <person name="Strittmatter M."/>
            <person name="Tonon T."/>
            <person name="Tregear J.W."/>
            <person name="Valentin K."/>
            <person name="von Dassow P."/>
            <person name="Yamagishi T."/>
            <person name="Van de Peer Y."/>
            <person name="Wincker P."/>
        </authorList>
    </citation>
    <scope>NUCLEOTIDE SEQUENCE [LARGE SCALE GENOMIC DNA]</scope>
    <source>
        <strain evidence="3">Ec32 / CCAP1310/4</strain>
    </source>
</reference>
<organism evidence="2 3">
    <name type="scientific">Ectocarpus siliculosus</name>
    <name type="common">Brown alga</name>
    <name type="synonym">Conferva siliculosa</name>
    <dbReference type="NCBI Taxonomy" id="2880"/>
    <lineage>
        <taxon>Eukaryota</taxon>
        <taxon>Sar</taxon>
        <taxon>Stramenopiles</taxon>
        <taxon>Ochrophyta</taxon>
        <taxon>PX clade</taxon>
        <taxon>Phaeophyceae</taxon>
        <taxon>Ectocarpales</taxon>
        <taxon>Ectocarpaceae</taxon>
        <taxon>Ectocarpus</taxon>
    </lineage>
</organism>
<dbReference type="EMBL" id="FN649735">
    <property type="protein sequence ID" value="CBJ28137.1"/>
    <property type="molecule type" value="Genomic_DNA"/>
</dbReference>
<dbReference type="Gene3D" id="2.130.10.10">
    <property type="entry name" value="YVTN repeat-like/Quinoprotein amine dehydrogenase"/>
    <property type="match status" value="1"/>
</dbReference>